<dbReference type="Proteomes" id="UP001597369">
    <property type="component" value="Unassembled WGS sequence"/>
</dbReference>
<dbReference type="InterPro" id="IPR013783">
    <property type="entry name" value="Ig-like_fold"/>
</dbReference>
<name>A0ABW4X1I4_9BACT</name>
<dbReference type="RefSeq" id="WP_229962358.1">
    <property type="nucleotide sequence ID" value="NZ_JAJJWI010000022.1"/>
</dbReference>
<keyword evidence="2" id="KW-1185">Reference proteome</keyword>
<dbReference type="Gene3D" id="2.60.40.10">
    <property type="entry name" value="Immunoglobulins"/>
    <property type="match status" value="1"/>
</dbReference>
<protein>
    <submittedName>
        <fullName evidence="1">Right-handed parallel beta-helix repeat-containing protein</fullName>
    </submittedName>
</protein>
<reference evidence="2" key="1">
    <citation type="journal article" date="2019" name="Int. J. Syst. Evol. Microbiol.">
        <title>The Global Catalogue of Microorganisms (GCM) 10K type strain sequencing project: providing services to taxonomists for standard genome sequencing and annotation.</title>
        <authorList>
            <consortium name="The Broad Institute Genomics Platform"/>
            <consortium name="The Broad Institute Genome Sequencing Center for Infectious Disease"/>
            <person name="Wu L."/>
            <person name="Ma J."/>
        </authorList>
    </citation>
    <scope>NUCLEOTIDE SEQUENCE [LARGE SCALE GENOMIC DNA]</scope>
    <source>
        <strain evidence="2">JCM 16545</strain>
    </source>
</reference>
<organism evidence="1 2">
    <name type="scientific">Pontibacter silvestris</name>
    <dbReference type="NCBI Taxonomy" id="2305183"/>
    <lineage>
        <taxon>Bacteria</taxon>
        <taxon>Pseudomonadati</taxon>
        <taxon>Bacteroidota</taxon>
        <taxon>Cytophagia</taxon>
        <taxon>Cytophagales</taxon>
        <taxon>Hymenobacteraceae</taxon>
        <taxon>Pontibacter</taxon>
    </lineage>
</organism>
<comment type="caution">
    <text evidence="1">The sequence shown here is derived from an EMBL/GenBank/DDBJ whole genome shotgun (WGS) entry which is preliminary data.</text>
</comment>
<sequence length="724" mass="79634">MLLATRAYFALAETYYISATSGDDDNTGTSIDEAWQGTANIYTTTFIPGDIILFEGGQTFESKIYFGPEQNGSHATVSGTEEKPITIGSFGDGRAIIYSGDESGLQVYNGEGFKIKDLIFKGSGSGNNGTGIFFHTDLNDMLHYIHIENVDVSGYRNAGISIMSLDNAIGGFEEVSITRSTVHNNGDVGIITYADQTICHKNFYLSYNIVYNNLGLHNKPTSHTGNGILIGGVDGALVEYCEAFNNGENNSWPYGGPVGIWGYQCNNLVIQFNESHHNKTSSGKDGGGFDLDGGCTNSILQYNYSHDNDGAGYLIAQFQNAPEMKNITIRYNISKNDGRKNSYGAIQLWSTGANGGIQNAHIYNNTVYLTKPATGSPKAIYIQSGGIFNTKIQNNIFFTTDGLELVRQEKDTGVHFGGNNYWSGGSSFNINSAGVLYSSLPEWRNATEQEKLNGSELGLSIDPELEDPGKETDILNIRELYNLSSYKLKATSGMIGKGLNLKEEAFDIVDVGEIDFFGTSLLDRSSFSIGAHQPDASTYPVSISSFQVYKKESHVLLTWETVSEQNNKGFEVQISYDGQSFQSIGFVASHGPDSQVRQQYRFTDTTIGNGTRYYRLKQIDSDAATSYSVIRAVDITEGNMGIISYPNPFIKEFILELDAIAKEPLYVTLTDVTGRILMRKTLVLEEGNNKIPLMLEQQYDQETIFVSAVYQGKSYQMKMLKVSR</sequence>
<evidence type="ECO:0000313" key="2">
    <source>
        <dbReference type="Proteomes" id="UP001597369"/>
    </source>
</evidence>
<dbReference type="InterPro" id="IPR011050">
    <property type="entry name" value="Pectin_lyase_fold/virulence"/>
</dbReference>
<dbReference type="InterPro" id="IPR012334">
    <property type="entry name" value="Pectin_lyas_fold"/>
</dbReference>
<dbReference type="SUPFAM" id="SSF51126">
    <property type="entry name" value="Pectin lyase-like"/>
    <property type="match status" value="1"/>
</dbReference>
<dbReference type="Gene3D" id="2.160.20.10">
    <property type="entry name" value="Single-stranded right-handed beta-helix, Pectin lyase-like"/>
    <property type="match status" value="1"/>
</dbReference>
<gene>
    <name evidence="1" type="ORF">ACFSKU_14155</name>
</gene>
<dbReference type="SMART" id="SM00710">
    <property type="entry name" value="PbH1"/>
    <property type="match status" value="10"/>
</dbReference>
<proteinExistence type="predicted"/>
<accession>A0ABW4X1I4</accession>
<evidence type="ECO:0000313" key="1">
    <source>
        <dbReference type="EMBL" id="MFD2068035.1"/>
    </source>
</evidence>
<dbReference type="InterPro" id="IPR006626">
    <property type="entry name" value="PbH1"/>
</dbReference>
<dbReference type="EMBL" id="JBHUHV010000042">
    <property type="protein sequence ID" value="MFD2068035.1"/>
    <property type="molecule type" value="Genomic_DNA"/>
</dbReference>